<proteinExistence type="inferred from homology"/>
<evidence type="ECO:0000256" key="5">
    <source>
        <dbReference type="ARBA" id="ARBA00022833"/>
    </source>
</evidence>
<keyword evidence="7" id="KW-0239">DNA-directed DNA polymerase</keyword>
<dbReference type="FunFam" id="3.40.50.300:FF:000014">
    <property type="entry name" value="DNA polymerase III subunit gamma/tau"/>
    <property type="match status" value="1"/>
</dbReference>
<keyword evidence="6" id="KW-0067">ATP-binding</keyword>
<dbReference type="InterPro" id="IPR050238">
    <property type="entry name" value="DNA_Rep/Repair_Clamp_Loader"/>
</dbReference>
<dbReference type="NCBIfam" id="TIGR02397">
    <property type="entry name" value="dnaX_nterm"/>
    <property type="match status" value="1"/>
</dbReference>
<evidence type="ECO:0000256" key="7">
    <source>
        <dbReference type="ARBA" id="ARBA00022932"/>
    </source>
</evidence>
<dbReference type="InterPro" id="IPR027417">
    <property type="entry name" value="P-loop_NTPase"/>
</dbReference>
<reference evidence="11 12" key="1">
    <citation type="submission" date="2019-07" db="EMBL/GenBank/DDBJ databases">
        <title>Criibacterium bergeronii gen. nov., sp. nov. isolated from human clinical samples.</title>
        <authorList>
            <person name="Maheux A.F."/>
            <person name="Boudreau D.K."/>
            <person name="Berube E."/>
            <person name="Brodeur S."/>
            <person name="Bernard K.A."/>
            <person name="Abed J.Y."/>
            <person name="Ducrey E."/>
            <person name="Guay E.F."/>
            <person name="Raymond F."/>
            <person name="Corbeil J."/>
            <person name="Domingo M.-C."/>
            <person name="Roy P.H."/>
            <person name="Boissinot M."/>
            <person name="Tocheva E.I."/>
            <person name="Omar R.F."/>
        </authorList>
    </citation>
    <scope>NUCLEOTIDE SEQUENCE [LARGE SCALE GENOMIC DNA]</scope>
    <source>
        <strain evidence="11 12">CCRI-24246</strain>
    </source>
</reference>
<evidence type="ECO:0000256" key="8">
    <source>
        <dbReference type="ARBA" id="ARBA00049244"/>
    </source>
</evidence>
<dbReference type="PANTHER" id="PTHR11669:SF0">
    <property type="entry name" value="PROTEIN STICHEL-LIKE 2"/>
    <property type="match status" value="1"/>
</dbReference>
<evidence type="ECO:0000313" key="11">
    <source>
        <dbReference type="EMBL" id="TRW26060.1"/>
    </source>
</evidence>
<evidence type="ECO:0000256" key="6">
    <source>
        <dbReference type="ARBA" id="ARBA00022840"/>
    </source>
</evidence>
<dbReference type="AlphaFoldDB" id="A0A552V6G5"/>
<dbReference type="GO" id="GO:0006261">
    <property type="term" value="P:DNA-templated DNA replication"/>
    <property type="evidence" value="ECO:0007669"/>
    <property type="project" value="TreeGrafter"/>
</dbReference>
<comment type="catalytic activity">
    <reaction evidence="8">
        <text>DNA(n) + a 2'-deoxyribonucleoside 5'-triphosphate = DNA(n+1) + diphosphate</text>
        <dbReference type="Rhea" id="RHEA:22508"/>
        <dbReference type="Rhea" id="RHEA-COMP:17339"/>
        <dbReference type="Rhea" id="RHEA-COMP:17340"/>
        <dbReference type="ChEBI" id="CHEBI:33019"/>
        <dbReference type="ChEBI" id="CHEBI:61560"/>
        <dbReference type="ChEBI" id="CHEBI:173112"/>
        <dbReference type="EC" id="2.7.7.7"/>
    </reaction>
</comment>
<feature type="coiled-coil region" evidence="9">
    <location>
        <begin position="353"/>
        <end position="380"/>
    </location>
</feature>
<dbReference type="GO" id="GO:0003887">
    <property type="term" value="F:DNA-directed DNA polymerase activity"/>
    <property type="evidence" value="ECO:0007669"/>
    <property type="project" value="UniProtKB-KW"/>
</dbReference>
<dbReference type="SMART" id="SM00382">
    <property type="entry name" value="AAA"/>
    <property type="match status" value="1"/>
</dbReference>
<dbReference type="OrthoDB" id="9810148at2"/>
<dbReference type="RefSeq" id="WP_144398234.1">
    <property type="nucleotide sequence ID" value="NZ_VJXW01000008.1"/>
</dbReference>
<comment type="similarity">
    <text evidence="1">Belongs to the DnaX/STICHEL family.</text>
</comment>
<dbReference type="NCBIfam" id="NF004046">
    <property type="entry name" value="PRK05563.1"/>
    <property type="match status" value="1"/>
</dbReference>
<gene>
    <name evidence="11" type="primary">dnaX</name>
    <name evidence="11" type="ORF">FL857_06480</name>
</gene>
<evidence type="ECO:0000256" key="9">
    <source>
        <dbReference type="SAM" id="Coils"/>
    </source>
</evidence>
<evidence type="ECO:0000256" key="4">
    <source>
        <dbReference type="ARBA" id="ARBA00022741"/>
    </source>
</evidence>
<evidence type="ECO:0000256" key="2">
    <source>
        <dbReference type="ARBA" id="ARBA00012417"/>
    </source>
</evidence>
<evidence type="ECO:0000313" key="12">
    <source>
        <dbReference type="Proteomes" id="UP000319424"/>
    </source>
</evidence>
<keyword evidence="5" id="KW-0862">Zinc</keyword>
<dbReference type="SUPFAM" id="SSF52540">
    <property type="entry name" value="P-loop containing nucleoside triphosphate hydrolases"/>
    <property type="match status" value="1"/>
</dbReference>
<evidence type="ECO:0000256" key="3">
    <source>
        <dbReference type="ARBA" id="ARBA00022723"/>
    </source>
</evidence>
<dbReference type="EC" id="2.7.7.7" evidence="2"/>
<dbReference type="GO" id="GO:0009360">
    <property type="term" value="C:DNA polymerase III complex"/>
    <property type="evidence" value="ECO:0007669"/>
    <property type="project" value="InterPro"/>
</dbReference>
<organism evidence="11 12">
    <name type="scientific">Criibacterium bergeronii</name>
    <dbReference type="NCBI Taxonomy" id="1871336"/>
    <lineage>
        <taxon>Bacteria</taxon>
        <taxon>Bacillati</taxon>
        <taxon>Bacillota</taxon>
        <taxon>Clostridia</taxon>
        <taxon>Peptostreptococcales</taxon>
        <taxon>Filifactoraceae</taxon>
        <taxon>Criibacterium</taxon>
    </lineage>
</organism>
<keyword evidence="4" id="KW-0547">Nucleotide-binding</keyword>
<dbReference type="EMBL" id="VJXW01000008">
    <property type="protein sequence ID" value="TRW26060.1"/>
    <property type="molecule type" value="Genomic_DNA"/>
</dbReference>
<feature type="domain" description="AAA+ ATPase" evidence="10">
    <location>
        <begin position="36"/>
        <end position="175"/>
    </location>
</feature>
<keyword evidence="11" id="KW-0548">Nucleotidyltransferase</keyword>
<dbReference type="InterPro" id="IPR045085">
    <property type="entry name" value="HLD_clamp_pol_III_gamma_tau"/>
</dbReference>
<evidence type="ECO:0000256" key="1">
    <source>
        <dbReference type="ARBA" id="ARBA00006360"/>
    </source>
</evidence>
<evidence type="ECO:0000259" key="10">
    <source>
        <dbReference type="SMART" id="SM00382"/>
    </source>
</evidence>
<dbReference type="CDD" id="cd00009">
    <property type="entry name" value="AAA"/>
    <property type="match status" value="1"/>
</dbReference>
<dbReference type="Gene3D" id="3.40.50.300">
    <property type="entry name" value="P-loop containing nucleotide triphosphate hydrolases"/>
    <property type="match status" value="1"/>
</dbReference>
<sequence length="546" mass="60860">MSIALYRKYRPTDFETIVGQSQVTNVLKNQIKLGKISHAYIFTGVRGTGKTSTAKVFAKAVSCENYDEEKGPCNECQSCKNYMVDTVEIDAASNNSVDNIRALQETVMYLPSYAKYKVYIIDEAHMLSAGAFNALLKTLEEPPAHVIFILATTELAKIPETIVSRCQKFEFRKIDQDDIYKRLCEILTKENIKFDEQAVRYIANLSNGGLRDAISLVDQVSSLGDVNMDNIAFAIGQVPIKTIDILLSKIIGKDTLGALEILQEQKSAVDLKTIPSLLISRLIDAMHLNAKSTKEVLFTESIKTFSKDIGIEQATDMAVELSELANRMKFSQNPEILLDAFIVGSTKNIVLSDDSYKSQIEMLKSEISSLRQELEQIKSQGIIVAASENKETKATADTNVSSQNKNIQTKSSISPKAVSTQEEISDSEKQLIEQIVSVMTDVQNKLRHDKYPQVAALLLDAKVSRVMNNTIYLTFDDKMTFHKNKLGAPENVLLVKDAINKIAGTNYDVKVIFDHELSGQKTEKVDETLENLRQKFKGVPIDVVDN</sequence>
<name>A0A552V6G5_9FIRM</name>
<keyword evidence="11" id="KW-0808">Transferase</keyword>
<dbReference type="Gene3D" id="1.10.8.60">
    <property type="match status" value="1"/>
</dbReference>
<dbReference type="Pfam" id="PF22608">
    <property type="entry name" value="DNAX_ATPase_lid"/>
    <property type="match status" value="1"/>
</dbReference>
<dbReference type="Pfam" id="PF13177">
    <property type="entry name" value="DNA_pol3_delta2"/>
    <property type="match status" value="1"/>
</dbReference>
<dbReference type="InterPro" id="IPR003593">
    <property type="entry name" value="AAA+_ATPase"/>
</dbReference>
<dbReference type="CDD" id="cd18137">
    <property type="entry name" value="HLD_clamp_pol_III_gamma_tau"/>
    <property type="match status" value="1"/>
</dbReference>
<dbReference type="GO" id="GO:0005524">
    <property type="term" value="F:ATP binding"/>
    <property type="evidence" value="ECO:0007669"/>
    <property type="project" value="UniProtKB-KW"/>
</dbReference>
<protein>
    <recommendedName>
        <fullName evidence="2">DNA-directed DNA polymerase</fullName>
        <ecNumber evidence="2">2.7.7.7</ecNumber>
    </recommendedName>
</protein>
<dbReference type="GO" id="GO:0046872">
    <property type="term" value="F:metal ion binding"/>
    <property type="evidence" value="ECO:0007669"/>
    <property type="project" value="UniProtKB-KW"/>
</dbReference>
<keyword evidence="3" id="KW-0479">Metal-binding</keyword>
<dbReference type="PANTHER" id="PTHR11669">
    <property type="entry name" value="REPLICATION FACTOR C / DNA POLYMERASE III GAMMA-TAU SUBUNIT"/>
    <property type="match status" value="1"/>
</dbReference>
<dbReference type="Proteomes" id="UP000319424">
    <property type="component" value="Unassembled WGS sequence"/>
</dbReference>
<keyword evidence="9" id="KW-0175">Coiled coil</keyword>
<comment type="caution">
    <text evidence="11">The sequence shown here is derived from an EMBL/GenBank/DDBJ whole genome shotgun (WGS) entry which is preliminary data.</text>
</comment>
<dbReference type="InterPro" id="IPR012763">
    <property type="entry name" value="DNA_pol_III_sug/sutau_N"/>
</dbReference>
<accession>A0A552V6G5</accession>